<dbReference type="InterPro" id="IPR027417">
    <property type="entry name" value="P-loop_NTPase"/>
</dbReference>
<dbReference type="EMBL" id="HBIP01010506">
    <property type="protein sequence ID" value="CAE0490800.1"/>
    <property type="molecule type" value="Transcribed_RNA"/>
</dbReference>
<protein>
    <submittedName>
        <fullName evidence="1">Uncharacterized protein</fullName>
    </submittedName>
</protein>
<dbReference type="Pfam" id="PF13671">
    <property type="entry name" value="AAA_33"/>
    <property type="match status" value="1"/>
</dbReference>
<organism evidence="1">
    <name type="scientific">Dunaliella tertiolecta</name>
    <name type="common">Green alga</name>
    <dbReference type="NCBI Taxonomy" id="3047"/>
    <lineage>
        <taxon>Eukaryota</taxon>
        <taxon>Viridiplantae</taxon>
        <taxon>Chlorophyta</taxon>
        <taxon>core chlorophytes</taxon>
        <taxon>Chlorophyceae</taxon>
        <taxon>CS clade</taxon>
        <taxon>Chlamydomonadales</taxon>
        <taxon>Dunaliellaceae</taxon>
        <taxon>Dunaliella</taxon>
    </lineage>
</organism>
<dbReference type="PANTHER" id="PTHR37807:SF3">
    <property type="entry name" value="OS07G0160300 PROTEIN"/>
    <property type="match status" value="1"/>
</dbReference>
<reference evidence="1" key="1">
    <citation type="submission" date="2021-01" db="EMBL/GenBank/DDBJ databases">
        <authorList>
            <person name="Corre E."/>
            <person name="Pelletier E."/>
            <person name="Niang G."/>
            <person name="Scheremetjew M."/>
            <person name="Finn R."/>
            <person name="Kale V."/>
            <person name="Holt S."/>
            <person name="Cochrane G."/>
            <person name="Meng A."/>
            <person name="Brown T."/>
            <person name="Cohen L."/>
        </authorList>
    </citation>
    <scope>NUCLEOTIDE SEQUENCE</scope>
    <source>
        <strain evidence="1">CCMP1320</strain>
    </source>
</reference>
<name>A0A7S3QRC4_DUNTE</name>
<dbReference type="Gene3D" id="3.40.50.300">
    <property type="entry name" value="P-loop containing nucleotide triphosphate hydrolases"/>
    <property type="match status" value="1"/>
</dbReference>
<dbReference type="AlphaFoldDB" id="A0A7S3QRC4"/>
<evidence type="ECO:0000313" key="1">
    <source>
        <dbReference type="EMBL" id="CAE0490800.1"/>
    </source>
</evidence>
<sequence length="227" mass="24940">MPSLILMKGHPGSGKSTLASSISQALGIPICDKDDIRDCFQPYVMKENADIDWNGLSYQVLLQIVKRQLSNGISAVVDTPLARVSLYQTFEEAAEQFGAKLVVVECVCSNLEEWKSRINARGVTNSGTNQCHKPEGWEQLQDLLSRYHGCWKWSTDGSTCIPCLLVVDTAGGVHSVKDQLLRKLAEHMSRAAVSISSKLPPELHVISESHCDLKEVMDAAFPETARG</sequence>
<dbReference type="PANTHER" id="PTHR37807">
    <property type="entry name" value="OS07G0160300 PROTEIN"/>
    <property type="match status" value="1"/>
</dbReference>
<proteinExistence type="predicted"/>
<dbReference type="SUPFAM" id="SSF52540">
    <property type="entry name" value="P-loop containing nucleoside triphosphate hydrolases"/>
    <property type="match status" value="1"/>
</dbReference>
<accession>A0A7S3QRC4</accession>
<gene>
    <name evidence="1" type="ORF">DTER00134_LOCUS5873</name>
</gene>